<dbReference type="Proteomes" id="UP000701698">
    <property type="component" value="Unassembled WGS sequence"/>
</dbReference>
<dbReference type="InterPro" id="IPR004629">
    <property type="entry name" value="WecG_TagA_CpsF"/>
</dbReference>
<dbReference type="EMBL" id="JAGQKX010000078">
    <property type="protein sequence ID" value="MCA9390373.1"/>
    <property type="molecule type" value="Genomic_DNA"/>
</dbReference>
<proteinExistence type="predicted"/>
<evidence type="ECO:0000313" key="3">
    <source>
        <dbReference type="EMBL" id="MCA9390373.1"/>
    </source>
</evidence>
<gene>
    <name evidence="3" type="ORF">KC571_03110</name>
</gene>
<reference evidence="3" key="1">
    <citation type="submission" date="2020-04" db="EMBL/GenBank/DDBJ databases">
        <authorList>
            <person name="Zhang T."/>
        </authorList>
    </citation>
    <scope>NUCLEOTIDE SEQUENCE</scope>
    <source>
        <strain evidence="3">HKST-UBA01</strain>
    </source>
</reference>
<keyword evidence="2" id="KW-0808">Transferase</keyword>
<name>A0A955RQC6_UNCKA</name>
<dbReference type="NCBIfam" id="TIGR00696">
    <property type="entry name" value="wecG_tagA_cpsF"/>
    <property type="match status" value="1"/>
</dbReference>
<dbReference type="PANTHER" id="PTHR34136">
    <property type="match status" value="1"/>
</dbReference>
<comment type="caution">
    <text evidence="3">The sequence shown here is derived from an EMBL/GenBank/DDBJ whole genome shotgun (WGS) entry which is preliminary data.</text>
</comment>
<evidence type="ECO:0000256" key="2">
    <source>
        <dbReference type="ARBA" id="ARBA00022679"/>
    </source>
</evidence>
<evidence type="ECO:0000256" key="1">
    <source>
        <dbReference type="ARBA" id="ARBA00022676"/>
    </source>
</evidence>
<dbReference type="GO" id="GO:0016758">
    <property type="term" value="F:hexosyltransferase activity"/>
    <property type="evidence" value="ECO:0007669"/>
    <property type="project" value="TreeGrafter"/>
</dbReference>
<reference evidence="3" key="2">
    <citation type="journal article" date="2021" name="Microbiome">
        <title>Successional dynamics and alternative stable states in a saline activated sludge microbial community over 9 years.</title>
        <authorList>
            <person name="Wang Y."/>
            <person name="Ye J."/>
            <person name="Ju F."/>
            <person name="Liu L."/>
            <person name="Boyd J.A."/>
            <person name="Deng Y."/>
            <person name="Parks D.H."/>
            <person name="Jiang X."/>
            <person name="Yin X."/>
            <person name="Woodcroft B.J."/>
            <person name="Tyson G.W."/>
            <person name="Hugenholtz P."/>
            <person name="Polz M.F."/>
            <person name="Zhang T."/>
        </authorList>
    </citation>
    <scope>NUCLEOTIDE SEQUENCE</scope>
    <source>
        <strain evidence="3">HKST-UBA01</strain>
    </source>
</reference>
<organism evidence="3 4">
    <name type="scientific">candidate division WWE3 bacterium</name>
    <dbReference type="NCBI Taxonomy" id="2053526"/>
    <lineage>
        <taxon>Bacteria</taxon>
        <taxon>Katanobacteria</taxon>
    </lineage>
</organism>
<keyword evidence="1" id="KW-0328">Glycosyltransferase</keyword>
<evidence type="ECO:0000313" key="4">
    <source>
        <dbReference type="Proteomes" id="UP000701698"/>
    </source>
</evidence>
<sequence length="288" mass="32640">MEIQRTKILDIPIDITTQNNALDHILQFAQDKRKPKLVVTPYASFWLWAERNSEFKQALLKSDLSLADGIGVLAAAKFSDYQYHPNFFIRGFEILSRGLKIGAAIITRNLEKKGAFERVTGVDLVESLFSKAQESALKIYFLGGWSDAQASLRARLQNEYPKLQFEMDVGSTNVRSDVGQRELEAAVTRINAYKPDILLVAFGPPFQETWAHTHLNELRVSVVMCVGATFDLLSGKLKRAPKFVQKSGLEWFWRFLTQPSRVGRILAAFPFFPVLVAWETLKSSRKVV</sequence>
<dbReference type="PANTHER" id="PTHR34136:SF1">
    <property type="entry name" value="UDP-N-ACETYL-D-MANNOSAMINURONIC ACID TRANSFERASE"/>
    <property type="match status" value="1"/>
</dbReference>
<dbReference type="CDD" id="cd06533">
    <property type="entry name" value="Glyco_transf_WecG_TagA"/>
    <property type="match status" value="1"/>
</dbReference>
<dbReference type="Pfam" id="PF03808">
    <property type="entry name" value="Glyco_tran_WecG"/>
    <property type="match status" value="1"/>
</dbReference>
<protein>
    <submittedName>
        <fullName evidence="3">WecB/TagA/CpsF family glycosyltransferase</fullName>
    </submittedName>
</protein>
<accession>A0A955RQC6</accession>
<dbReference type="AlphaFoldDB" id="A0A955RQC6"/>